<keyword evidence="3" id="KW-1185">Reference proteome</keyword>
<feature type="transmembrane region" description="Helical" evidence="1">
    <location>
        <begin position="14"/>
        <end position="33"/>
    </location>
</feature>
<evidence type="ECO:0008006" key="4">
    <source>
        <dbReference type="Google" id="ProtNLM"/>
    </source>
</evidence>
<name>A0ABS4EUC3_9HYPH</name>
<keyword evidence="1" id="KW-1133">Transmembrane helix</keyword>
<protein>
    <recommendedName>
        <fullName evidence="4">DUF4760 domain-containing protein</fullName>
    </recommendedName>
</protein>
<comment type="caution">
    <text evidence="2">The sequence shown here is derived from an EMBL/GenBank/DDBJ whole genome shotgun (WGS) entry which is preliminary data.</text>
</comment>
<evidence type="ECO:0000313" key="3">
    <source>
        <dbReference type="Proteomes" id="UP000823786"/>
    </source>
</evidence>
<organism evidence="2 3">
    <name type="scientific">Rhizobium herbae</name>
    <dbReference type="NCBI Taxonomy" id="508661"/>
    <lineage>
        <taxon>Bacteria</taxon>
        <taxon>Pseudomonadati</taxon>
        <taxon>Pseudomonadota</taxon>
        <taxon>Alphaproteobacteria</taxon>
        <taxon>Hyphomicrobiales</taxon>
        <taxon>Rhizobiaceae</taxon>
        <taxon>Rhizobium/Agrobacterium group</taxon>
        <taxon>Rhizobium</taxon>
    </lineage>
</organism>
<dbReference type="Proteomes" id="UP000823786">
    <property type="component" value="Unassembled WGS sequence"/>
</dbReference>
<keyword evidence="1" id="KW-0812">Transmembrane</keyword>
<keyword evidence="1" id="KW-0472">Membrane</keyword>
<dbReference type="EMBL" id="JAGGJV010000011">
    <property type="protein sequence ID" value="MBP1861559.1"/>
    <property type="molecule type" value="Genomic_DNA"/>
</dbReference>
<accession>A0ABS4EUC3</accession>
<dbReference type="RefSeq" id="WP_209856002.1">
    <property type="nucleotide sequence ID" value="NZ_JAGGJV010000011.1"/>
</dbReference>
<proteinExistence type="predicted"/>
<sequence length="215" mass="24803">MIANTEGASSLTDWIAVSLTLLGGAAALVQYYWNSRREQARAAAEEMQNLISDPAVKTALAALDWNVCYIPFRDDTGTDRLVEFTEQDFHLAMRKPGTKRSSVQRYKLSEDRAANEKKIAGDDKDAGFSALDHHIRSIFNDFLARLERMEGLIRERVVSKAEFKRYFEYYLELLGGERDKERKALQRKRQVLIDYIRDYEFNGVIDLMKMYGMPI</sequence>
<gene>
    <name evidence="2" type="ORF">J2Z75_005088</name>
</gene>
<evidence type="ECO:0000313" key="2">
    <source>
        <dbReference type="EMBL" id="MBP1861559.1"/>
    </source>
</evidence>
<reference evidence="2 3" key="1">
    <citation type="submission" date="2021-03" db="EMBL/GenBank/DDBJ databases">
        <title>Genomic Encyclopedia of Type Strains, Phase IV (KMG-IV): sequencing the most valuable type-strain genomes for metagenomic binning, comparative biology and taxonomic classification.</title>
        <authorList>
            <person name="Goeker M."/>
        </authorList>
    </citation>
    <scope>NUCLEOTIDE SEQUENCE [LARGE SCALE GENOMIC DNA]</scope>
    <source>
        <strain evidence="2 3">DSM 26427</strain>
    </source>
</reference>
<evidence type="ECO:0000256" key="1">
    <source>
        <dbReference type="SAM" id="Phobius"/>
    </source>
</evidence>